<comment type="caution">
    <text evidence="1">The sequence shown here is derived from an EMBL/GenBank/DDBJ whole genome shotgun (WGS) entry which is preliminary data.</text>
</comment>
<accession>A0A7X4YJ05</accession>
<dbReference type="Pfam" id="PF09544">
    <property type="entry name" value="DUF2381"/>
    <property type="match status" value="1"/>
</dbReference>
<dbReference type="AlphaFoldDB" id="A0A7X4YJ05"/>
<name>A0A7X4YJ05_9BACT</name>
<organism evidence="1 2">
    <name type="scientific">Corallococcus exiguus</name>
    <dbReference type="NCBI Taxonomy" id="83462"/>
    <lineage>
        <taxon>Bacteria</taxon>
        <taxon>Pseudomonadati</taxon>
        <taxon>Myxococcota</taxon>
        <taxon>Myxococcia</taxon>
        <taxon>Myxococcales</taxon>
        <taxon>Cystobacterineae</taxon>
        <taxon>Myxococcaceae</taxon>
        <taxon>Corallococcus</taxon>
    </lineage>
</organism>
<dbReference type="EMBL" id="JAAAPK010000020">
    <property type="protein sequence ID" value="NBC46296.1"/>
    <property type="molecule type" value="Genomic_DNA"/>
</dbReference>
<evidence type="ECO:0000313" key="1">
    <source>
        <dbReference type="EMBL" id="NBC46296.1"/>
    </source>
</evidence>
<protein>
    <submittedName>
        <fullName evidence="1">DUF2381 family protein</fullName>
    </submittedName>
</protein>
<reference evidence="1 2" key="1">
    <citation type="submission" date="2020-01" db="EMBL/GenBank/DDBJ databases">
        <title>The draft genome sequence of Corallococcus exiguus DSM 14696.</title>
        <authorList>
            <person name="Zhang X."/>
            <person name="Zhu H."/>
        </authorList>
    </citation>
    <scope>NUCLEOTIDE SEQUENCE [LARGE SCALE GENOMIC DNA]</scope>
    <source>
        <strain evidence="1 2">DSM 14696</strain>
    </source>
</reference>
<gene>
    <name evidence="1" type="ORF">GTZ93_41575</name>
</gene>
<dbReference type="Proteomes" id="UP000537825">
    <property type="component" value="Unassembled WGS sequence"/>
</dbReference>
<keyword evidence="2" id="KW-1185">Reference proteome</keyword>
<proteinExistence type="predicted"/>
<dbReference type="InterPro" id="IPR011754">
    <property type="entry name" value="Mxa_paralog_2268"/>
</dbReference>
<sequence length="79" mass="8524">MEIHLTVNSAQPWIGKGAMLRTNAGVELKVLRLWQEHPISTGEVGRIVVEAEASAAAAQGAFSLKLWEEGGPRSLTLFP</sequence>
<evidence type="ECO:0000313" key="2">
    <source>
        <dbReference type="Proteomes" id="UP000537825"/>
    </source>
</evidence>